<protein>
    <submittedName>
        <fullName evidence="2">Uncharacterized protein</fullName>
    </submittedName>
</protein>
<dbReference type="Proteomes" id="UP001234178">
    <property type="component" value="Unassembled WGS sequence"/>
</dbReference>
<keyword evidence="3" id="KW-1185">Reference proteome</keyword>
<keyword evidence="1" id="KW-1133">Transmembrane helix</keyword>
<evidence type="ECO:0000313" key="3">
    <source>
        <dbReference type="Proteomes" id="UP001234178"/>
    </source>
</evidence>
<evidence type="ECO:0000256" key="1">
    <source>
        <dbReference type="SAM" id="Phobius"/>
    </source>
</evidence>
<reference evidence="2 3" key="1">
    <citation type="journal article" date="2023" name="Nucleic Acids Res.">
        <title>The hologenome of Daphnia magna reveals possible DNA methylation and microbiome-mediated evolution of the host genome.</title>
        <authorList>
            <person name="Chaturvedi A."/>
            <person name="Li X."/>
            <person name="Dhandapani V."/>
            <person name="Marshall H."/>
            <person name="Kissane S."/>
            <person name="Cuenca-Cambronero M."/>
            <person name="Asole G."/>
            <person name="Calvet F."/>
            <person name="Ruiz-Romero M."/>
            <person name="Marangio P."/>
            <person name="Guigo R."/>
            <person name="Rago D."/>
            <person name="Mirbahai L."/>
            <person name="Eastwood N."/>
            <person name="Colbourne J.K."/>
            <person name="Zhou J."/>
            <person name="Mallon E."/>
            <person name="Orsini L."/>
        </authorList>
    </citation>
    <scope>NUCLEOTIDE SEQUENCE [LARGE SCALE GENOMIC DNA]</scope>
    <source>
        <strain evidence="2">LRV0_1</strain>
    </source>
</reference>
<feature type="transmembrane region" description="Helical" evidence="1">
    <location>
        <begin position="90"/>
        <end position="113"/>
    </location>
</feature>
<keyword evidence="1" id="KW-0472">Membrane</keyword>
<organism evidence="2 3">
    <name type="scientific">Daphnia magna</name>
    <dbReference type="NCBI Taxonomy" id="35525"/>
    <lineage>
        <taxon>Eukaryota</taxon>
        <taxon>Metazoa</taxon>
        <taxon>Ecdysozoa</taxon>
        <taxon>Arthropoda</taxon>
        <taxon>Crustacea</taxon>
        <taxon>Branchiopoda</taxon>
        <taxon>Diplostraca</taxon>
        <taxon>Cladocera</taxon>
        <taxon>Anomopoda</taxon>
        <taxon>Daphniidae</taxon>
        <taxon>Daphnia</taxon>
    </lineage>
</organism>
<dbReference type="EMBL" id="JAOYFB010000001">
    <property type="protein sequence ID" value="KAK4002446.1"/>
    <property type="molecule type" value="Genomic_DNA"/>
</dbReference>
<gene>
    <name evidence="2" type="ORF">OUZ56_004275</name>
</gene>
<keyword evidence="1" id="KW-0812">Transmembrane</keyword>
<accession>A0ABQ9YPA2</accession>
<name>A0ABQ9YPA2_9CRUS</name>
<comment type="caution">
    <text evidence="2">The sequence shown here is derived from an EMBL/GenBank/DDBJ whole genome shotgun (WGS) entry which is preliminary data.</text>
</comment>
<evidence type="ECO:0000313" key="2">
    <source>
        <dbReference type="EMBL" id="KAK4002446.1"/>
    </source>
</evidence>
<sequence>MDSWSKEAPVLLYMMCTFYMIEIEVERCYRWGVGVAPFFSFGRGEDGRRLLLLKRARAKGSARANRMRYTGEPKGPARVETRDYISNSVLFIQAIVLFPISFFFLFISLLSLLHKYLKEKPGPSFG</sequence>
<proteinExistence type="predicted"/>